<dbReference type="OrthoDB" id="35385at2157"/>
<sequence length="95" mass="10697">MGYPLIYFFSSPYCAPCKTVGKMLEEINISLFGNKLKIKKVDIAQEFELAQKFKILSVPTIIIGDQRLSVIIDKNELTDAILQGFLSSVSYSEDE</sequence>
<name>A0A5B9DCE9_9ARCH</name>
<dbReference type="InterPro" id="IPR013766">
    <property type="entry name" value="Thioredoxin_domain"/>
</dbReference>
<reference evidence="2 3" key="2">
    <citation type="journal article" date="2024" name="Int. J. Syst. Evol. Microbiol.">
        <title>Promethearchaeum syntrophicum gen. nov., sp. nov., an anaerobic, obligately syntrophic archaeon, the first isolate of the lineage 'Asgard' archaea, and proposal of the new archaeal phylum Promethearchaeota phyl. nov. and kingdom Promethearchaeati regn. nov.</title>
        <authorList>
            <person name="Imachi H."/>
            <person name="Nobu M.K."/>
            <person name="Kato S."/>
            <person name="Takaki Y."/>
            <person name="Miyazaki M."/>
            <person name="Miyata M."/>
            <person name="Ogawara M."/>
            <person name="Saito Y."/>
            <person name="Sakai S."/>
            <person name="Tahara Y.O."/>
            <person name="Takano Y."/>
            <person name="Tasumi E."/>
            <person name="Uematsu K."/>
            <person name="Yoshimura T."/>
            <person name="Itoh T."/>
            <person name="Ohkuma M."/>
            <person name="Takai K."/>
        </authorList>
    </citation>
    <scope>NUCLEOTIDE SEQUENCE [LARGE SCALE GENOMIC DNA]</scope>
    <source>
        <strain evidence="2 3">MK-D1</strain>
    </source>
</reference>
<dbReference type="CDD" id="cd02947">
    <property type="entry name" value="TRX_family"/>
    <property type="match status" value="1"/>
</dbReference>
<dbReference type="Pfam" id="PF00085">
    <property type="entry name" value="Thioredoxin"/>
    <property type="match status" value="1"/>
</dbReference>
<dbReference type="AlphaFoldDB" id="A0A5B9DCE9"/>
<protein>
    <submittedName>
        <fullName evidence="2">Thioredoxin family protein</fullName>
    </submittedName>
</protein>
<dbReference type="EMBL" id="CP042905">
    <property type="protein sequence ID" value="QEE16685.1"/>
    <property type="molecule type" value="Genomic_DNA"/>
</dbReference>
<organism evidence="2 3">
    <name type="scientific">Promethearchaeum syntrophicum</name>
    <dbReference type="NCBI Taxonomy" id="2594042"/>
    <lineage>
        <taxon>Archaea</taxon>
        <taxon>Promethearchaeati</taxon>
        <taxon>Promethearchaeota</taxon>
        <taxon>Promethearchaeia</taxon>
        <taxon>Promethearchaeales</taxon>
        <taxon>Promethearchaeaceae</taxon>
        <taxon>Promethearchaeum</taxon>
    </lineage>
</organism>
<dbReference type="Gene3D" id="3.40.30.10">
    <property type="entry name" value="Glutaredoxin"/>
    <property type="match status" value="1"/>
</dbReference>
<dbReference type="InterPro" id="IPR036249">
    <property type="entry name" value="Thioredoxin-like_sf"/>
</dbReference>
<accession>A0A5B9DCE9</accession>
<keyword evidence="3" id="KW-1185">Reference proteome</keyword>
<evidence type="ECO:0000313" key="2">
    <source>
        <dbReference type="EMBL" id="QEE16685.1"/>
    </source>
</evidence>
<dbReference type="SUPFAM" id="SSF52833">
    <property type="entry name" value="Thioredoxin-like"/>
    <property type="match status" value="1"/>
</dbReference>
<evidence type="ECO:0000259" key="1">
    <source>
        <dbReference type="Pfam" id="PF00085"/>
    </source>
</evidence>
<evidence type="ECO:0000313" key="3">
    <source>
        <dbReference type="Proteomes" id="UP000321408"/>
    </source>
</evidence>
<dbReference type="GeneID" id="41330499"/>
<dbReference type="RefSeq" id="WP_147663615.1">
    <property type="nucleotide sequence ID" value="NZ_CP042905.2"/>
</dbReference>
<gene>
    <name evidence="2" type="ORF">DSAG12_02515</name>
</gene>
<dbReference type="Proteomes" id="UP000321408">
    <property type="component" value="Chromosome"/>
</dbReference>
<proteinExistence type="predicted"/>
<feature type="domain" description="Thioredoxin" evidence="1">
    <location>
        <begin position="8"/>
        <end position="66"/>
    </location>
</feature>
<dbReference type="KEGG" id="psyt:DSAG12_02515"/>
<reference evidence="2 3" key="1">
    <citation type="journal article" date="2020" name="Nature">
        <title>Isolation of an archaeon at the prokaryote-eukaryote interface.</title>
        <authorList>
            <person name="Imachi H."/>
            <person name="Nobu M.K."/>
            <person name="Nakahara N."/>
            <person name="Morono Y."/>
            <person name="Ogawara M."/>
            <person name="Takaki Y."/>
            <person name="Takano Y."/>
            <person name="Uematsu K."/>
            <person name="Ikuta T."/>
            <person name="Ito M."/>
            <person name="Matsui Y."/>
            <person name="Miyazaki M."/>
            <person name="Murata K."/>
            <person name="Saito Y."/>
            <person name="Sakai S."/>
            <person name="Song C."/>
            <person name="Tasumi E."/>
            <person name="Yamanaka Y."/>
            <person name="Yamaguchi T."/>
            <person name="Kamagata Y."/>
            <person name="Tamaki H."/>
            <person name="Takai K."/>
        </authorList>
    </citation>
    <scope>NUCLEOTIDE SEQUENCE [LARGE SCALE GENOMIC DNA]</scope>
    <source>
        <strain evidence="2 3">MK-D1</strain>
    </source>
</reference>